<dbReference type="PANTHER" id="PTHR42071">
    <property type="entry name" value="PROTOGLOBIN DOMAIN-CONTAINING PROTEIN"/>
    <property type="match status" value="1"/>
</dbReference>
<dbReference type="GO" id="GO:0020037">
    <property type="term" value="F:heme binding"/>
    <property type="evidence" value="ECO:0007669"/>
    <property type="project" value="InterPro"/>
</dbReference>
<protein>
    <submittedName>
        <fullName evidence="3">Globin-like protein</fullName>
    </submittedName>
</protein>
<dbReference type="SUPFAM" id="SSF46458">
    <property type="entry name" value="Globin-like"/>
    <property type="match status" value="1"/>
</dbReference>
<feature type="compositionally biased region" description="Low complexity" evidence="1">
    <location>
        <begin position="260"/>
        <end position="277"/>
    </location>
</feature>
<dbReference type="VEuPathDB" id="FungiDB:AAP_02172"/>
<dbReference type="Gene3D" id="1.10.490.10">
    <property type="entry name" value="Globins"/>
    <property type="match status" value="1"/>
</dbReference>
<comment type="caution">
    <text evidence="3">The sequence shown here is derived from an EMBL/GenBank/DDBJ whole genome shotgun (WGS) entry which is preliminary data.</text>
</comment>
<dbReference type="InterPro" id="IPR012292">
    <property type="entry name" value="Globin/Proto"/>
</dbReference>
<gene>
    <name evidence="3" type="ORF">AAP_02172</name>
</gene>
<dbReference type="Pfam" id="PF11563">
    <property type="entry name" value="Protoglobin"/>
    <property type="match status" value="1"/>
</dbReference>
<accession>A0A168ALN1</accession>
<evidence type="ECO:0000259" key="2">
    <source>
        <dbReference type="Pfam" id="PF11563"/>
    </source>
</evidence>
<dbReference type="PANTHER" id="PTHR42071:SF1">
    <property type="entry name" value="GLOBIN-SENSOR DOMAIN-CONTAINING PROTEIN"/>
    <property type="match status" value="1"/>
</dbReference>
<evidence type="ECO:0000313" key="3">
    <source>
        <dbReference type="EMBL" id="KZZ94079.1"/>
    </source>
</evidence>
<sequence>MATEQNTTTMKHVSRRDLYTSFETRLSYLHDFIDFNAADIEALATGAKYIKTLIPAIVNIVYKKLIETDITARAFHTNNTADETPIEHFVSEDSPQILHRKMFLRMYLLKLCSDPTQLDFWRYLDKVGMVHTGKGRKSPLNIEYVHIGICLGFIQDIFTEALLSHPRLSMQRKIALVRAIGKVIWIQNDLFAKWYVRDGEEYADEASLMERDEEGYINGKKILSEDVESGQSSNDEGDNKDAPEKMGCPFAGMTPGGRPKSGSKIPTPTSSTPPGTN</sequence>
<dbReference type="OrthoDB" id="10027058at2759"/>
<dbReference type="InterPro" id="IPR044398">
    <property type="entry name" value="Globin-sensor_dom"/>
</dbReference>
<dbReference type="InterPro" id="IPR009050">
    <property type="entry name" value="Globin-like_sf"/>
</dbReference>
<keyword evidence="4" id="KW-1185">Reference proteome</keyword>
<feature type="region of interest" description="Disordered" evidence="1">
    <location>
        <begin position="223"/>
        <end position="277"/>
    </location>
</feature>
<dbReference type="AlphaFoldDB" id="A0A168ALN1"/>
<reference evidence="3 4" key="1">
    <citation type="journal article" date="2016" name="Genome Biol. Evol.">
        <title>Divergent and convergent evolution of fungal pathogenicity.</title>
        <authorList>
            <person name="Shang Y."/>
            <person name="Xiao G."/>
            <person name="Zheng P."/>
            <person name="Cen K."/>
            <person name="Zhan S."/>
            <person name="Wang C."/>
        </authorList>
    </citation>
    <scope>NUCLEOTIDE SEQUENCE [LARGE SCALE GENOMIC DNA]</scope>
    <source>
        <strain evidence="3 4">ARSEF 7405</strain>
    </source>
</reference>
<dbReference type="EMBL" id="AZGZ01000007">
    <property type="protein sequence ID" value="KZZ94079.1"/>
    <property type="molecule type" value="Genomic_DNA"/>
</dbReference>
<evidence type="ECO:0000256" key="1">
    <source>
        <dbReference type="SAM" id="MobiDB-lite"/>
    </source>
</evidence>
<dbReference type="Proteomes" id="UP000242877">
    <property type="component" value="Unassembled WGS sequence"/>
</dbReference>
<name>A0A168ALN1_9EURO</name>
<dbReference type="GO" id="GO:0019825">
    <property type="term" value="F:oxygen binding"/>
    <property type="evidence" value="ECO:0007669"/>
    <property type="project" value="InterPro"/>
</dbReference>
<feature type="domain" description="Globin-sensor" evidence="2">
    <location>
        <begin position="23"/>
        <end position="201"/>
    </location>
</feature>
<evidence type="ECO:0000313" key="4">
    <source>
        <dbReference type="Proteomes" id="UP000242877"/>
    </source>
</evidence>
<proteinExistence type="predicted"/>
<organism evidence="3 4">
    <name type="scientific">Ascosphaera apis ARSEF 7405</name>
    <dbReference type="NCBI Taxonomy" id="392613"/>
    <lineage>
        <taxon>Eukaryota</taxon>
        <taxon>Fungi</taxon>
        <taxon>Dikarya</taxon>
        <taxon>Ascomycota</taxon>
        <taxon>Pezizomycotina</taxon>
        <taxon>Eurotiomycetes</taxon>
        <taxon>Eurotiomycetidae</taxon>
        <taxon>Onygenales</taxon>
        <taxon>Ascosphaeraceae</taxon>
        <taxon>Ascosphaera</taxon>
    </lineage>
</organism>